<dbReference type="PANTHER" id="PTHR15140">
    <property type="entry name" value="TUBULIN-SPECIFIC CHAPERONE E"/>
    <property type="match status" value="1"/>
</dbReference>
<dbReference type="AlphaFoldDB" id="A0A9J5ZEG4"/>
<sequence length="150" mass="17336">MPQSTDSIRRMAAKPYKAKSRPRLANCMVTYIPWEVVNLLANLPNLEVLKGEGAFSGTDWKLDEDVVFHKLKYLQLYGCYDLERQEAAGSDNFPMLKKLLLYWLYELEEIPESIGDTYNDTKIDQSKMLRLCCRDKCKEKSTTTTKLGKL</sequence>
<dbReference type="OrthoDB" id="1699485at2759"/>
<accession>A0A9J5ZEG4</accession>
<reference evidence="1 2" key="1">
    <citation type="submission" date="2020-09" db="EMBL/GenBank/DDBJ databases">
        <title>De no assembly of potato wild relative species, Solanum commersonii.</title>
        <authorList>
            <person name="Cho K."/>
        </authorList>
    </citation>
    <scope>NUCLEOTIDE SEQUENCE [LARGE SCALE GENOMIC DNA]</scope>
    <source>
        <strain evidence="1">LZ3.2</strain>
        <tissue evidence="1">Leaf</tissue>
    </source>
</reference>
<gene>
    <name evidence="1" type="ORF">H5410_022323</name>
</gene>
<dbReference type="Gene3D" id="3.80.10.10">
    <property type="entry name" value="Ribonuclease Inhibitor"/>
    <property type="match status" value="1"/>
</dbReference>
<evidence type="ECO:0000313" key="1">
    <source>
        <dbReference type="EMBL" id="KAG5611042.1"/>
    </source>
</evidence>
<dbReference type="EMBL" id="JACXVP010000004">
    <property type="protein sequence ID" value="KAG5611042.1"/>
    <property type="molecule type" value="Genomic_DNA"/>
</dbReference>
<dbReference type="Proteomes" id="UP000824120">
    <property type="component" value="Chromosome 4"/>
</dbReference>
<dbReference type="PANTHER" id="PTHR15140:SF51">
    <property type="entry name" value="LATE BLIGHT RESISTANCE PROTEIN HOMOLOG R1A-3 ISOFORM X1"/>
    <property type="match status" value="1"/>
</dbReference>
<dbReference type="SUPFAM" id="SSF52047">
    <property type="entry name" value="RNI-like"/>
    <property type="match status" value="1"/>
</dbReference>
<organism evidence="1 2">
    <name type="scientific">Solanum commersonii</name>
    <name type="common">Commerson's wild potato</name>
    <name type="synonym">Commerson's nightshade</name>
    <dbReference type="NCBI Taxonomy" id="4109"/>
    <lineage>
        <taxon>Eukaryota</taxon>
        <taxon>Viridiplantae</taxon>
        <taxon>Streptophyta</taxon>
        <taxon>Embryophyta</taxon>
        <taxon>Tracheophyta</taxon>
        <taxon>Spermatophyta</taxon>
        <taxon>Magnoliopsida</taxon>
        <taxon>eudicotyledons</taxon>
        <taxon>Gunneridae</taxon>
        <taxon>Pentapetalae</taxon>
        <taxon>asterids</taxon>
        <taxon>lamiids</taxon>
        <taxon>Solanales</taxon>
        <taxon>Solanaceae</taxon>
        <taxon>Solanoideae</taxon>
        <taxon>Solaneae</taxon>
        <taxon>Solanum</taxon>
    </lineage>
</organism>
<comment type="caution">
    <text evidence="1">The sequence shown here is derived from an EMBL/GenBank/DDBJ whole genome shotgun (WGS) entry which is preliminary data.</text>
</comment>
<evidence type="ECO:0000313" key="2">
    <source>
        <dbReference type="Proteomes" id="UP000824120"/>
    </source>
</evidence>
<name>A0A9J5ZEG4_SOLCO</name>
<evidence type="ECO:0008006" key="3">
    <source>
        <dbReference type="Google" id="ProtNLM"/>
    </source>
</evidence>
<proteinExistence type="predicted"/>
<protein>
    <recommendedName>
        <fullName evidence="3">Late blight resistance protein</fullName>
    </recommendedName>
</protein>
<keyword evidence="2" id="KW-1185">Reference proteome</keyword>
<dbReference type="InterPro" id="IPR032675">
    <property type="entry name" value="LRR_dom_sf"/>
</dbReference>